<evidence type="ECO:0000256" key="1">
    <source>
        <dbReference type="SAM" id="SignalP"/>
    </source>
</evidence>
<keyword evidence="1" id="KW-0732">Signal</keyword>
<feature type="signal peptide" evidence="1">
    <location>
        <begin position="1"/>
        <end position="24"/>
    </location>
</feature>
<sequence>MHCYTIAIIFLGVLSAFMISTASASVISCPPSNLQETSPYLRQLCYAIEQAISENAPPQEQYNLGGNAKRQDVDHVFLRFGRRMGL</sequence>
<reference evidence="2 3" key="1">
    <citation type="journal article" date="2021" name="BMC Biol.">
        <title>Horizontally acquired antibacterial genes associated with adaptive radiation of ladybird beetles.</title>
        <authorList>
            <person name="Li H.S."/>
            <person name="Tang X.F."/>
            <person name="Huang Y.H."/>
            <person name="Xu Z.Y."/>
            <person name="Chen M.L."/>
            <person name="Du X.Y."/>
            <person name="Qiu B.Y."/>
            <person name="Chen P.T."/>
            <person name="Zhang W."/>
            <person name="Slipinski A."/>
            <person name="Escalona H.E."/>
            <person name="Waterhouse R.M."/>
            <person name="Zwick A."/>
            <person name="Pang H."/>
        </authorList>
    </citation>
    <scope>NUCLEOTIDE SEQUENCE [LARGE SCALE GENOMIC DNA]</scope>
    <source>
        <strain evidence="2">SYSU2018</strain>
    </source>
</reference>
<evidence type="ECO:0008006" key="4">
    <source>
        <dbReference type="Google" id="ProtNLM"/>
    </source>
</evidence>
<dbReference type="EMBL" id="JABFTP020000186">
    <property type="protein sequence ID" value="KAL3290349.1"/>
    <property type="molecule type" value="Genomic_DNA"/>
</dbReference>
<comment type="caution">
    <text evidence="2">The sequence shown here is derived from an EMBL/GenBank/DDBJ whole genome shotgun (WGS) entry which is preliminary data.</text>
</comment>
<keyword evidence="3" id="KW-1185">Reference proteome</keyword>
<organism evidence="2 3">
    <name type="scientific">Cryptolaemus montrouzieri</name>
    <dbReference type="NCBI Taxonomy" id="559131"/>
    <lineage>
        <taxon>Eukaryota</taxon>
        <taxon>Metazoa</taxon>
        <taxon>Ecdysozoa</taxon>
        <taxon>Arthropoda</taxon>
        <taxon>Hexapoda</taxon>
        <taxon>Insecta</taxon>
        <taxon>Pterygota</taxon>
        <taxon>Neoptera</taxon>
        <taxon>Endopterygota</taxon>
        <taxon>Coleoptera</taxon>
        <taxon>Polyphaga</taxon>
        <taxon>Cucujiformia</taxon>
        <taxon>Coccinelloidea</taxon>
        <taxon>Coccinellidae</taxon>
        <taxon>Scymninae</taxon>
        <taxon>Scymnini</taxon>
        <taxon>Cryptolaemus</taxon>
    </lineage>
</organism>
<evidence type="ECO:0000313" key="3">
    <source>
        <dbReference type="Proteomes" id="UP001516400"/>
    </source>
</evidence>
<name>A0ABD2PHT0_9CUCU</name>
<feature type="chain" id="PRO_5044765111" description="Myosuppressin" evidence="1">
    <location>
        <begin position="25"/>
        <end position="86"/>
    </location>
</feature>
<protein>
    <recommendedName>
        <fullName evidence="4">Myosuppressin</fullName>
    </recommendedName>
</protein>
<dbReference type="Proteomes" id="UP001516400">
    <property type="component" value="Unassembled WGS sequence"/>
</dbReference>
<proteinExistence type="predicted"/>
<dbReference type="AlphaFoldDB" id="A0ABD2PHT0"/>
<gene>
    <name evidence="2" type="ORF">HHI36_023692</name>
</gene>
<accession>A0ABD2PHT0</accession>
<evidence type="ECO:0000313" key="2">
    <source>
        <dbReference type="EMBL" id="KAL3290349.1"/>
    </source>
</evidence>